<name>A0ABR0VYP9_REHGL</name>
<organism evidence="1 2">
    <name type="scientific">Rehmannia glutinosa</name>
    <name type="common">Chinese foxglove</name>
    <dbReference type="NCBI Taxonomy" id="99300"/>
    <lineage>
        <taxon>Eukaryota</taxon>
        <taxon>Viridiplantae</taxon>
        <taxon>Streptophyta</taxon>
        <taxon>Embryophyta</taxon>
        <taxon>Tracheophyta</taxon>
        <taxon>Spermatophyta</taxon>
        <taxon>Magnoliopsida</taxon>
        <taxon>eudicotyledons</taxon>
        <taxon>Gunneridae</taxon>
        <taxon>Pentapetalae</taxon>
        <taxon>asterids</taxon>
        <taxon>lamiids</taxon>
        <taxon>Lamiales</taxon>
        <taxon>Orobanchaceae</taxon>
        <taxon>Rehmannieae</taxon>
        <taxon>Rehmannia</taxon>
    </lineage>
</organism>
<sequence length="272" mass="31275">MDYLSRLLKVRTSTLEFNYNPRCGDLKITHLAFADDLIFFSKGDPHSVKILTDYLNDFKLASGLDINSFKSNMFTTDIFGEELDKILDLLNFPLGSLPVRYLGVPLAAQKLNCNHYAPLYDRITTYSNKWTANSLLMLGDFFLLNLFYKVLNVFGFKFSLCSILSLIESIGSVGFSFAAKKHLLLLGLKFVFLRWGGLGIRNVHSWNKALLAKILWNIHSKADSLWVRWVHSFYLKNQSIWDWDPKNLTLVLSKEFVRSEMNSLKNLALLKL</sequence>
<accession>A0ABR0VYP9</accession>
<dbReference type="PANTHER" id="PTHR33116:SF78">
    <property type="entry name" value="OS12G0587133 PROTEIN"/>
    <property type="match status" value="1"/>
</dbReference>
<evidence type="ECO:0000313" key="1">
    <source>
        <dbReference type="EMBL" id="KAK6139395.1"/>
    </source>
</evidence>
<protein>
    <recommendedName>
        <fullName evidence="3">Reverse transcriptase domain-containing protein</fullName>
    </recommendedName>
</protein>
<dbReference type="Proteomes" id="UP001318860">
    <property type="component" value="Unassembled WGS sequence"/>
</dbReference>
<dbReference type="PANTHER" id="PTHR33116">
    <property type="entry name" value="REVERSE TRANSCRIPTASE ZINC-BINDING DOMAIN-CONTAINING PROTEIN-RELATED-RELATED"/>
    <property type="match status" value="1"/>
</dbReference>
<keyword evidence="2" id="KW-1185">Reference proteome</keyword>
<gene>
    <name evidence="1" type="ORF">DH2020_026865</name>
</gene>
<reference evidence="1 2" key="1">
    <citation type="journal article" date="2021" name="Comput. Struct. Biotechnol. J.">
        <title>De novo genome assembly of the potent medicinal plant Rehmannia glutinosa using nanopore technology.</title>
        <authorList>
            <person name="Ma L."/>
            <person name="Dong C."/>
            <person name="Song C."/>
            <person name="Wang X."/>
            <person name="Zheng X."/>
            <person name="Niu Y."/>
            <person name="Chen S."/>
            <person name="Feng W."/>
        </authorList>
    </citation>
    <scope>NUCLEOTIDE SEQUENCE [LARGE SCALE GENOMIC DNA]</scope>
    <source>
        <strain evidence="1">DH-2019</strain>
    </source>
</reference>
<evidence type="ECO:0000313" key="2">
    <source>
        <dbReference type="Proteomes" id="UP001318860"/>
    </source>
</evidence>
<evidence type="ECO:0008006" key="3">
    <source>
        <dbReference type="Google" id="ProtNLM"/>
    </source>
</evidence>
<comment type="caution">
    <text evidence="1">The sequence shown here is derived from an EMBL/GenBank/DDBJ whole genome shotgun (WGS) entry which is preliminary data.</text>
</comment>
<dbReference type="EMBL" id="JABTTQ020000428">
    <property type="protein sequence ID" value="KAK6139395.1"/>
    <property type="molecule type" value="Genomic_DNA"/>
</dbReference>
<proteinExistence type="predicted"/>